<feature type="signal peptide" evidence="2">
    <location>
        <begin position="1"/>
        <end position="22"/>
    </location>
</feature>
<dbReference type="Gene3D" id="2.40.160.20">
    <property type="match status" value="1"/>
</dbReference>
<reference evidence="4 5" key="1">
    <citation type="submission" date="2018-10" db="EMBL/GenBank/DDBJ databases">
        <title>An updated phylogeny of the Alphaproteobacteria reveals that the parasitic Rickettsiales and Holosporales have independent origins.</title>
        <authorList>
            <person name="Munoz-Gomez S.A."/>
            <person name="Hess S."/>
            <person name="Burger G."/>
            <person name="Lang B.F."/>
            <person name="Susko E."/>
            <person name="Slamovits C.H."/>
            <person name="Roger A.J."/>
        </authorList>
    </citation>
    <scope>NUCLEOTIDE SEQUENCE [LARGE SCALE GENOMIC DNA]</scope>
    <source>
        <strain evidence="4">HOLO01</strain>
    </source>
</reference>
<dbReference type="EMBL" id="SCFB01000015">
    <property type="protein sequence ID" value="RZI45351.1"/>
    <property type="molecule type" value="Genomic_DNA"/>
</dbReference>
<evidence type="ECO:0000259" key="3">
    <source>
        <dbReference type="Pfam" id="PF13505"/>
    </source>
</evidence>
<name>A0A4Q7DF34_9PROT</name>
<dbReference type="InterPro" id="IPR027385">
    <property type="entry name" value="Beta-barrel_OMP"/>
</dbReference>
<feature type="chain" id="PRO_5020818714" description="Outer membrane protein beta-barrel domain-containing protein" evidence="2">
    <location>
        <begin position="23"/>
        <end position="252"/>
    </location>
</feature>
<feature type="domain" description="Outer membrane protein beta-barrel" evidence="3">
    <location>
        <begin position="10"/>
        <end position="208"/>
    </location>
</feature>
<proteinExistence type="predicted"/>
<dbReference type="InterPro" id="IPR011250">
    <property type="entry name" value="OMP/PagP_B-barrel"/>
</dbReference>
<evidence type="ECO:0000256" key="1">
    <source>
        <dbReference type="ARBA" id="ARBA00022729"/>
    </source>
</evidence>
<dbReference type="SUPFAM" id="SSF56925">
    <property type="entry name" value="OMPA-like"/>
    <property type="match status" value="1"/>
</dbReference>
<protein>
    <recommendedName>
        <fullName evidence="3">Outer membrane protein beta-barrel domain-containing protein</fullName>
    </recommendedName>
</protein>
<dbReference type="AlphaFoldDB" id="A0A4Q7DF34"/>
<evidence type="ECO:0000313" key="5">
    <source>
        <dbReference type="Proteomes" id="UP000293550"/>
    </source>
</evidence>
<sequence length="252" mass="28095">MMILRNLSVLTVALSLGGSANASTISSGFYVGMGAGMERMNGQRSERMDSADSSIYSSQTFTQNKDMKKHGPLVNVFGGGLYRCNNFAVAGEAFFEMGKTEDKIIRDWFETISVTNTKGYYSAVLEKRSCFGFRVNVGGIVKDRFFVYGLLGLSATQLRYSTVASMIEQSSIGSGRFVTETKRKLAYGFDYGVGVQYQINQWRIGIEGYIRKIKSQQFYFQLNDPNFAPEPTYNATVKPFITGVNIKFSLTF</sequence>
<keyword evidence="5" id="KW-1185">Reference proteome</keyword>
<keyword evidence="1 2" id="KW-0732">Signal</keyword>
<dbReference type="OrthoDB" id="8754662at2"/>
<accession>A0A4Q7DF34</accession>
<dbReference type="Proteomes" id="UP000293550">
    <property type="component" value="Unassembled WGS sequence"/>
</dbReference>
<comment type="caution">
    <text evidence="4">The sequence shown here is derived from an EMBL/GenBank/DDBJ whole genome shotgun (WGS) entry which is preliminary data.</text>
</comment>
<evidence type="ECO:0000256" key="2">
    <source>
        <dbReference type="SAM" id="SignalP"/>
    </source>
</evidence>
<dbReference type="Pfam" id="PF13505">
    <property type="entry name" value="OMP_b-brl"/>
    <property type="match status" value="1"/>
</dbReference>
<organism evidence="4 5">
    <name type="scientific">Candidatus Finniella inopinata</name>
    <dbReference type="NCBI Taxonomy" id="1696036"/>
    <lineage>
        <taxon>Bacteria</taxon>
        <taxon>Pseudomonadati</taxon>
        <taxon>Pseudomonadota</taxon>
        <taxon>Alphaproteobacteria</taxon>
        <taxon>Holosporales</taxon>
        <taxon>Candidatus Paracaedibacteraceae</taxon>
        <taxon>Candidatus Finniella</taxon>
    </lineage>
</organism>
<gene>
    <name evidence="4" type="ORF">EQU50_07425</name>
</gene>
<evidence type="ECO:0000313" key="4">
    <source>
        <dbReference type="EMBL" id="RZI45351.1"/>
    </source>
</evidence>